<dbReference type="HOGENOM" id="CLU_028180_0_0_10"/>
<dbReference type="STRING" id="862515.HMPREF0658_1974"/>
<accession>E0NUW9</accession>
<feature type="chain" id="PRO_5003138264" description="Fibrobacter succinogene major paralogous domain protein" evidence="1">
    <location>
        <begin position="31"/>
        <end position="567"/>
    </location>
</feature>
<keyword evidence="1" id="KW-0732">Signal</keyword>
<comment type="caution">
    <text evidence="2">The sequence shown here is derived from an EMBL/GenBank/DDBJ whole genome shotgun (WGS) entry which is preliminary data.</text>
</comment>
<dbReference type="Proteomes" id="UP000004394">
    <property type="component" value="Unassembled WGS sequence"/>
</dbReference>
<evidence type="ECO:0008006" key="4">
    <source>
        <dbReference type="Google" id="ProtNLM"/>
    </source>
</evidence>
<name>E0NUW9_9BACT</name>
<dbReference type="BioCyc" id="PMAR862515-HMP:GMOO-2002-MONOMER"/>
<evidence type="ECO:0000313" key="2">
    <source>
        <dbReference type="EMBL" id="EFM01054.1"/>
    </source>
</evidence>
<proteinExistence type="predicted"/>
<sequence>MEMKMNLNKNRTMKMKATLFSLCLAIGALAITACSKEDNNDREEETTFQAVQFRMAEEGFGTETELTRASSIPSAPALSEVGDCETETTLESEPAEKPTAATRGVTTPTHYTIRVYEGSTLKGEMKGTFTATGFTPDAGSPTQVMLARNHTYTFLCFNDQVTPVGDKLEIALANAATARIGRQQITLGTTDQAVNLSSKHVGVRVHTQLVAKKDIPTAVTATLQSTSNNIPQRVSYDPITGSYTSMNTGTMPATTNNSPASTEAKYVASYWGKNYAYTSTADYHYFLPTTDVTSLKLNISGTTIFWNPINGSINKLANNSHPFAANGTYRIKVKMKPAFTYLMSNGDVGTFKDTTFGGGGKTPIALIVPNQNMAIALKEIPAGIIWAVAKYQWTQTNTHKATNGKKSVFEEATTGKEETWNPTYSTAIVTGNKAKGLNTDFPAFYAAAHYNPGVAYTGSPVLTWYLPSGGDLGTMIVHLGFGENHFVGSTSYLYWYGHLVKEAFIQVGGTILTEEPWGKRHWSSSIIGGGSIYIVLPAIGPEQVDFAVSTGWLNSTDLCIRPFVSYQ</sequence>
<organism evidence="2 3">
    <name type="scientific">Hoylesella marshii DSM 16973 = JCM 13450</name>
    <dbReference type="NCBI Taxonomy" id="862515"/>
    <lineage>
        <taxon>Bacteria</taxon>
        <taxon>Pseudomonadati</taxon>
        <taxon>Bacteroidota</taxon>
        <taxon>Bacteroidia</taxon>
        <taxon>Bacteroidales</taxon>
        <taxon>Prevotellaceae</taxon>
        <taxon>Hoylesella</taxon>
    </lineage>
</organism>
<protein>
    <recommendedName>
        <fullName evidence="4">Fibrobacter succinogene major paralogous domain protein</fullName>
    </recommendedName>
</protein>
<gene>
    <name evidence="2" type="ORF">HMPREF0658_1974</name>
</gene>
<dbReference type="PROSITE" id="PS51257">
    <property type="entry name" value="PROKAR_LIPOPROTEIN"/>
    <property type="match status" value="1"/>
</dbReference>
<keyword evidence="3" id="KW-1185">Reference proteome</keyword>
<dbReference type="EMBL" id="AEEI01000055">
    <property type="protein sequence ID" value="EFM01054.1"/>
    <property type="molecule type" value="Genomic_DNA"/>
</dbReference>
<reference evidence="2" key="1">
    <citation type="submission" date="2010-07" db="EMBL/GenBank/DDBJ databases">
        <authorList>
            <person name="Muzny D."/>
            <person name="Qin X."/>
            <person name="Deng J."/>
            <person name="Jiang H."/>
            <person name="Liu Y."/>
            <person name="Qu J."/>
            <person name="Song X.-Z."/>
            <person name="Zhang L."/>
            <person name="Thornton R."/>
            <person name="Coyle M."/>
            <person name="Francisco L."/>
            <person name="Jackson L."/>
            <person name="Javaid M."/>
            <person name="Korchina V."/>
            <person name="Kovar C."/>
            <person name="Mata R."/>
            <person name="Mathew T."/>
            <person name="Ngo R."/>
            <person name="Nguyen L."/>
            <person name="Nguyen N."/>
            <person name="Okwuonu G."/>
            <person name="Ongeri F."/>
            <person name="Pham C."/>
            <person name="Simmons D."/>
            <person name="Wilczek-Boney K."/>
            <person name="Hale W."/>
            <person name="Jakkamsetti A."/>
            <person name="Pham P."/>
            <person name="Ruth R."/>
            <person name="San Lucas F."/>
            <person name="Warren J."/>
            <person name="Zhang J."/>
            <person name="Zhao Z."/>
            <person name="Zhou C."/>
            <person name="Zhu D."/>
            <person name="Lee S."/>
            <person name="Bess C."/>
            <person name="Blankenburg K."/>
            <person name="Forbes L."/>
            <person name="Fu Q."/>
            <person name="Gubbala S."/>
            <person name="Hirani K."/>
            <person name="Jayaseelan J.C."/>
            <person name="Lara F."/>
            <person name="Munidasa M."/>
            <person name="Palculict T."/>
            <person name="Patil S."/>
            <person name="Pu L.-L."/>
            <person name="Saada N."/>
            <person name="Tang L."/>
            <person name="Weissenberger G."/>
            <person name="Zhu Y."/>
            <person name="Hemphill L."/>
            <person name="Shang Y."/>
            <person name="Youmans B."/>
            <person name="Ayvaz T."/>
            <person name="Ross M."/>
            <person name="Santibanez J."/>
            <person name="Aqrawi P."/>
            <person name="Gross S."/>
            <person name="Joshi V."/>
            <person name="Fowler G."/>
            <person name="Nazareth L."/>
            <person name="Reid J."/>
            <person name="Worley K."/>
            <person name="Petrosino J."/>
            <person name="Highlander S."/>
            <person name="Gibbs R."/>
        </authorList>
    </citation>
    <scope>NUCLEOTIDE SEQUENCE [LARGE SCALE GENOMIC DNA]</scope>
    <source>
        <strain evidence="2">DSM 16973</strain>
    </source>
</reference>
<evidence type="ECO:0000256" key="1">
    <source>
        <dbReference type="SAM" id="SignalP"/>
    </source>
</evidence>
<feature type="signal peptide" evidence="1">
    <location>
        <begin position="1"/>
        <end position="30"/>
    </location>
</feature>
<evidence type="ECO:0000313" key="3">
    <source>
        <dbReference type="Proteomes" id="UP000004394"/>
    </source>
</evidence>
<dbReference type="AlphaFoldDB" id="E0NUW9"/>